<protein>
    <submittedName>
        <fullName evidence="2">Uncharacterized protein</fullName>
    </submittedName>
</protein>
<gene>
    <name evidence="2" type="ORF">GOP47_0024565</name>
</gene>
<evidence type="ECO:0000313" key="3">
    <source>
        <dbReference type="Proteomes" id="UP000886520"/>
    </source>
</evidence>
<keyword evidence="3" id="KW-1185">Reference proteome</keyword>
<accession>A0A9D4Z3S0</accession>
<dbReference type="Proteomes" id="UP000886520">
    <property type="component" value="Chromosome 24"/>
</dbReference>
<feature type="region of interest" description="Disordered" evidence="1">
    <location>
        <begin position="1"/>
        <end position="32"/>
    </location>
</feature>
<evidence type="ECO:0000313" key="2">
    <source>
        <dbReference type="EMBL" id="KAI5060145.1"/>
    </source>
</evidence>
<feature type="compositionally biased region" description="Polar residues" evidence="1">
    <location>
        <begin position="46"/>
        <end position="69"/>
    </location>
</feature>
<dbReference type="AlphaFoldDB" id="A0A9D4Z3S0"/>
<evidence type="ECO:0000256" key="1">
    <source>
        <dbReference type="SAM" id="MobiDB-lite"/>
    </source>
</evidence>
<sequence>MEQKEGQPVGRGAVSGRAAVQGCNDDDGDGKQEKLTRCFKSFAADNSSARRSAIQGDSSARRSTTQGDSSTEESKQERRQGRTYIYNTTSFNCTSVTPARQHCKIGQSKSSSTTLQQWSRMWAQVDAQL</sequence>
<proteinExistence type="predicted"/>
<dbReference type="EMBL" id="JABFUD020000024">
    <property type="protein sequence ID" value="KAI5060145.1"/>
    <property type="molecule type" value="Genomic_DNA"/>
</dbReference>
<feature type="region of interest" description="Disordered" evidence="1">
    <location>
        <begin position="46"/>
        <end position="83"/>
    </location>
</feature>
<name>A0A9D4Z3S0_ADICA</name>
<reference evidence="2" key="1">
    <citation type="submission" date="2021-01" db="EMBL/GenBank/DDBJ databases">
        <title>Adiantum capillus-veneris genome.</title>
        <authorList>
            <person name="Fang Y."/>
            <person name="Liao Q."/>
        </authorList>
    </citation>
    <scope>NUCLEOTIDE SEQUENCE</scope>
    <source>
        <strain evidence="2">H3</strain>
        <tissue evidence="2">Leaf</tissue>
    </source>
</reference>
<organism evidence="2 3">
    <name type="scientific">Adiantum capillus-veneris</name>
    <name type="common">Maidenhair fern</name>
    <dbReference type="NCBI Taxonomy" id="13818"/>
    <lineage>
        <taxon>Eukaryota</taxon>
        <taxon>Viridiplantae</taxon>
        <taxon>Streptophyta</taxon>
        <taxon>Embryophyta</taxon>
        <taxon>Tracheophyta</taxon>
        <taxon>Polypodiopsida</taxon>
        <taxon>Polypodiidae</taxon>
        <taxon>Polypodiales</taxon>
        <taxon>Pteridineae</taxon>
        <taxon>Pteridaceae</taxon>
        <taxon>Vittarioideae</taxon>
        <taxon>Adiantum</taxon>
    </lineage>
</organism>
<comment type="caution">
    <text evidence="2">The sequence shown here is derived from an EMBL/GenBank/DDBJ whole genome shotgun (WGS) entry which is preliminary data.</text>
</comment>